<dbReference type="AlphaFoldDB" id="A0A0B6YEL2"/>
<gene>
    <name evidence="1" type="primary">ORF23226</name>
</gene>
<dbReference type="EMBL" id="HACG01007739">
    <property type="protein sequence ID" value="CEK54604.1"/>
    <property type="molecule type" value="Transcribed_RNA"/>
</dbReference>
<feature type="non-terminal residue" evidence="1">
    <location>
        <position position="1"/>
    </location>
</feature>
<evidence type="ECO:0000313" key="1">
    <source>
        <dbReference type="EMBL" id="CEK54604.1"/>
    </source>
</evidence>
<accession>A0A0B6YEL2</accession>
<organism evidence="1">
    <name type="scientific">Arion vulgaris</name>
    <dbReference type="NCBI Taxonomy" id="1028688"/>
    <lineage>
        <taxon>Eukaryota</taxon>
        <taxon>Metazoa</taxon>
        <taxon>Spiralia</taxon>
        <taxon>Lophotrochozoa</taxon>
        <taxon>Mollusca</taxon>
        <taxon>Gastropoda</taxon>
        <taxon>Heterobranchia</taxon>
        <taxon>Euthyneura</taxon>
        <taxon>Panpulmonata</taxon>
        <taxon>Eupulmonata</taxon>
        <taxon>Stylommatophora</taxon>
        <taxon>Helicina</taxon>
        <taxon>Arionoidea</taxon>
        <taxon>Arionidae</taxon>
        <taxon>Arion</taxon>
    </lineage>
</organism>
<sequence>EQFLDGWIAKTTLEAVLRQHVRALCLKQHRSRHQKGRPVDKKKENTFNASSEDLIKNFSKSRKFISI</sequence>
<protein>
    <submittedName>
        <fullName evidence="1">Uncharacterized protein</fullName>
    </submittedName>
</protein>
<name>A0A0B6YEL2_9EUPU</name>
<reference evidence="1" key="1">
    <citation type="submission" date="2014-12" db="EMBL/GenBank/DDBJ databases">
        <title>Insight into the proteome of Arion vulgaris.</title>
        <authorList>
            <person name="Aradska J."/>
            <person name="Bulat T."/>
            <person name="Smidak R."/>
            <person name="Sarate P."/>
            <person name="Gangsoo J."/>
            <person name="Sialana F."/>
            <person name="Bilban M."/>
            <person name="Lubec G."/>
        </authorList>
    </citation>
    <scope>NUCLEOTIDE SEQUENCE</scope>
    <source>
        <tissue evidence="1">Skin</tissue>
    </source>
</reference>
<proteinExistence type="predicted"/>